<evidence type="ECO:0000313" key="5">
    <source>
        <dbReference type="EMBL" id="MDT9686357.1"/>
    </source>
</evidence>
<keyword evidence="3" id="KW-0732">Signal</keyword>
<protein>
    <submittedName>
        <fullName evidence="5">Cys-Gln thioester bond-forming surface protein</fullName>
    </submittedName>
</protein>
<name>A0ABU3QUG6_9ACTN</name>
<evidence type="ECO:0000259" key="4">
    <source>
        <dbReference type="Pfam" id="PF08341"/>
    </source>
</evidence>
<gene>
    <name evidence="5" type="ORF">RND61_30445</name>
</gene>
<keyword evidence="2" id="KW-0472">Membrane</keyword>
<evidence type="ECO:0000256" key="3">
    <source>
        <dbReference type="SAM" id="SignalP"/>
    </source>
</evidence>
<dbReference type="Gene3D" id="1.10.150.480">
    <property type="match status" value="1"/>
</dbReference>
<dbReference type="Pfam" id="PF08341">
    <property type="entry name" value="TED"/>
    <property type="match status" value="1"/>
</dbReference>
<feature type="transmembrane region" description="Helical" evidence="2">
    <location>
        <begin position="455"/>
        <end position="474"/>
    </location>
</feature>
<dbReference type="NCBIfam" id="TIGR01167">
    <property type="entry name" value="LPXTG_anchor"/>
    <property type="match status" value="1"/>
</dbReference>
<keyword evidence="6" id="KW-1185">Reference proteome</keyword>
<comment type="caution">
    <text evidence="5">The sequence shown here is derived from an EMBL/GenBank/DDBJ whole genome shotgun (WGS) entry which is preliminary data.</text>
</comment>
<accession>A0ABU3QUG6</accession>
<sequence>MFAAFSVQRRERLGRRLAAAVLTSGLIAGGSIAGAAVAAADESPQHQGGASATLNGLTTYDDAVLTLNGEKKELPAGLFEMAVDGGGTLKTYCIDVHNPTQQKAKYLETSWDQTSLGHNEEAGKILWILKNSYPQVDDLAGLAEKAGAGTLTKETAAAGTQVAIWRYSDGVDVEAVDPAAEKLADWLEEKAQNLQEPKASLVLEPNAVSGKAGGKLGPITVRTNAERATVTAPDAAGVKVTDKDGTPVTEAKDGTELYVDVPAGTPDGTAAFNVQASTSVSVGRAFASLSKSQTQILAGSSESTVSATGTATWAKKGAIPALTAEKNCAKGGVDVTAKNEGDEAFTFELANQKVEIGAGESKTVTVPVAEDQAYDFTIALPGGETKTFKGVLDCKTSSDTTTPPAAGGDEPSSAPSPQSGGTTSGTTSGGTTGGETTGGTTGDLAETGASNATPMIAGIAVAFVLLGGGAVFLLRKKKGAAAGQ</sequence>
<feature type="chain" id="PRO_5047219409" evidence="3">
    <location>
        <begin position="36"/>
        <end position="484"/>
    </location>
</feature>
<dbReference type="Proteomes" id="UP001250181">
    <property type="component" value="Unassembled WGS sequence"/>
</dbReference>
<dbReference type="InterPro" id="IPR023849">
    <property type="entry name" value="TQXA_dom"/>
</dbReference>
<dbReference type="NCBIfam" id="TIGR03934">
    <property type="entry name" value="TQXA_dom"/>
    <property type="match status" value="1"/>
</dbReference>
<dbReference type="InterPro" id="IPR013552">
    <property type="entry name" value="Thioester_dom"/>
</dbReference>
<feature type="signal peptide" evidence="3">
    <location>
        <begin position="1"/>
        <end position="35"/>
    </location>
</feature>
<organism evidence="5 6">
    <name type="scientific">Streptomyces tamarix</name>
    <dbReference type="NCBI Taxonomy" id="3078565"/>
    <lineage>
        <taxon>Bacteria</taxon>
        <taxon>Bacillati</taxon>
        <taxon>Actinomycetota</taxon>
        <taxon>Actinomycetes</taxon>
        <taxon>Kitasatosporales</taxon>
        <taxon>Streptomycetaceae</taxon>
        <taxon>Streptomyces</taxon>
    </lineage>
</organism>
<feature type="compositionally biased region" description="Gly residues" evidence="1">
    <location>
        <begin position="427"/>
        <end position="441"/>
    </location>
</feature>
<keyword evidence="2" id="KW-0812">Transmembrane</keyword>
<feature type="region of interest" description="Disordered" evidence="1">
    <location>
        <begin position="394"/>
        <end position="446"/>
    </location>
</feature>
<dbReference type="NCBIfam" id="NF041528">
    <property type="entry name" value="strep_LAETG"/>
    <property type="match status" value="1"/>
</dbReference>
<evidence type="ECO:0000313" key="6">
    <source>
        <dbReference type="Proteomes" id="UP001250181"/>
    </source>
</evidence>
<evidence type="ECO:0000256" key="2">
    <source>
        <dbReference type="SAM" id="Phobius"/>
    </source>
</evidence>
<dbReference type="RefSeq" id="WP_315881388.1">
    <property type="nucleotide sequence ID" value="NZ_JAWCTQ010000063.1"/>
</dbReference>
<feature type="domain" description="Thioester" evidence="4">
    <location>
        <begin position="91"/>
        <end position="192"/>
    </location>
</feature>
<keyword evidence="2" id="KW-1133">Transmembrane helix</keyword>
<dbReference type="EMBL" id="JAWCTQ010000063">
    <property type="protein sequence ID" value="MDT9686357.1"/>
    <property type="molecule type" value="Genomic_DNA"/>
</dbReference>
<proteinExistence type="predicted"/>
<reference evidence="5 6" key="1">
    <citation type="submission" date="2023-09" db="EMBL/GenBank/DDBJ databases">
        <title>Streptomyces sp. nov.: A antagonism against Alternaria gaisen Producing Streptochlin, Isolated from Tamarix root soil.</title>
        <authorList>
            <person name="Chen Y."/>
        </authorList>
    </citation>
    <scope>NUCLEOTIDE SEQUENCE [LARGE SCALE GENOMIC DNA]</scope>
    <source>
        <strain evidence="5 6">TRM76323</strain>
    </source>
</reference>
<evidence type="ECO:0000256" key="1">
    <source>
        <dbReference type="SAM" id="MobiDB-lite"/>
    </source>
</evidence>